<comment type="caution">
    <text evidence="1">The sequence shown here is derived from an EMBL/GenBank/DDBJ whole genome shotgun (WGS) entry which is preliminary data.</text>
</comment>
<organism evidence="1 2">
    <name type="scientific">Thalassiosira oceanica</name>
    <name type="common">Marine diatom</name>
    <dbReference type="NCBI Taxonomy" id="159749"/>
    <lineage>
        <taxon>Eukaryota</taxon>
        <taxon>Sar</taxon>
        <taxon>Stramenopiles</taxon>
        <taxon>Ochrophyta</taxon>
        <taxon>Bacillariophyta</taxon>
        <taxon>Coscinodiscophyceae</taxon>
        <taxon>Thalassiosirophycidae</taxon>
        <taxon>Thalassiosirales</taxon>
        <taxon>Thalassiosiraceae</taxon>
        <taxon>Thalassiosira</taxon>
    </lineage>
</organism>
<dbReference type="CDD" id="cd06233">
    <property type="entry name" value="M14-like"/>
    <property type="match status" value="1"/>
</dbReference>
<evidence type="ECO:0000313" key="2">
    <source>
        <dbReference type="Proteomes" id="UP000266841"/>
    </source>
</evidence>
<dbReference type="Gene3D" id="3.40.630.10">
    <property type="entry name" value="Zn peptidases"/>
    <property type="match status" value="1"/>
</dbReference>
<dbReference type="Proteomes" id="UP000266841">
    <property type="component" value="Unassembled WGS sequence"/>
</dbReference>
<reference evidence="1 2" key="1">
    <citation type="journal article" date="2012" name="Genome Biol.">
        <title>Genome and low-iron response of an oceanic diatom adapted to chronic iron limitation.</title>
        <authorList>
            <person name="Lommer M."/>
            <person name="Specht M."/>
            <person name="Roy A.S."/>
            <person name="Kraemer L."/>
            <person name="Andreson R."/>
            <person name="Gutowska M.A."/>
            <person name="Wolf J."/>
            <person name="Bergner S.V."/>
            <person name="Schilhabel M.B."/>
            <person name="Klostermeier U.C."/>
            <person name="Beiko R.G."/>
            <person name="Rosenstiel P."/>
            <person name="Hippler M."/>
            <person name="Laroche J."/>
        </authorList>
    </citation>
    <scope>NUCLEOTIDE SEQUENCE [LARGE SCALE GENOMIC DNA]</scope>
    <source>
        <strain evidence="1 2">CCMP1005</strain>
    </source>
</reference>
<dbReference type="eggNOG" id="ENOG502RV57">
    <property type="taxonomic scope" value="Eukaryota"/>
</dbReference>
<name>K0RQ93_THAOC</name>
<evidence type="ECO:0008006" key="3">
    <source>
        <dbReference type="Google" id="ProtNLM"/>
    </source>
</evidence>
<protein>
    <recommendedName>
        <fullName evidence="3">Peptidase M14 carboxypeptidase A domain-containing protein</fullName>
    </recommendedName>
</protein>
<proteinExistence type="predicted"/>
<dbReference type="InterPro" id="IPR021259">
    <property type="entry name" value="DUF2817"/>
</dbReference>
<dbReference type="SUPFAM" id="SSF53187">
    <property type="entry name" value="Zn-dependent exopeptidases"/>
    <property type="match status" value="1"/>
</dbReference>
<dbReference type="EMBL" id="AGNL01032781">
    <property type="protein sequence ID" value="EJK55958.1"/>
    <property type="molecule type" value="Genomic_DNA"/>
</dbReference>
<evidence type="ECO:0000313" key="1">
    <source>
        <dbReference type="EMBL" id="EJK55958.1"/>
    </source>
</evidence>
<dbReference type="AlphaFoldDB" id="K0RQ93"/>
<gene>
    <name evidence="1" type="ORF">THAOC_24241</name>
</gene>
<sequence length="467" mass="51596">MIYNCPLDAVEIWDEHDCVWSKSYEEARGLFVALGNRLKAVGHPDLIQIESIMFDVERGASSRQSTIIAGANTIDALLLTMKVGGDNQANVVNVIHSAGTHGVEGFAGSAIQLNFLREMILQSAEQSSGEKSCVRKILLIHAVNPVGMRYHRRFNENNVDLNRNVLSREQWEEVRSSDPNMFGYVTLDRVLNPFYADGGSVGDGFAGDLTFLRQQDDKAYKASSAQKPTTAWLDDLRDIAYTFVSCLTTISITGKFYWAGHFRSDFGPQHAIWTGYRQAKKTMVSSQYHKQQGIFYGGGAHNDDEWETSIQFLQQAIQDFGGLDFSSTGQAVWIDVHTGLGGFGEYSLLTKGPGDVASPLRYQSLIAAGSGDSRVSAGYEETRGFVNDDILCPQPRCFGLTQEFGTRPGLAVAIALILENKAFHIGGNSAWLTSWAFTWVASLDNAKNHALAVMHFHSRSLRLRTQN</sequence>
<accession>K0RQ93</accession>
<dbReference type="Pfam" id="PF10994">
    <property type="entry name" value="DUF2817"/>
    <property type="match status" value="2"/>
</dbReference>
<keyword evidence="2" id="KW-1185">Reference proteome</keyword>
<dbReference type="OrthoDB" id="270449at2759"/>